<evidence type="ECO:0000313" key="3">
    <source>
        <dbReference type="Proteomes" id="UP000267251"/>
    </source>
</evidence>
<dbReference type="EMBL" id="KZ988100">
    <property type="protein sequence ID" value="RKP13134.1"/>
    <property type="molecule type" value="Genomic_DNA"/>
</dbReference>
<feature type="non-terminal residue" evidence="2">
    <location>
        <position position="73"/>
    </location>
</feature>
<protein>
    <submittedName>
        <fullName evidence="2">Uncharacterized protein</fullName>
    </submittedName>
</protein>
<proteinExistence type="predicted"/>
<organism evidence="2 3">
    <name type="scientific">Piptocephalis cylindrospora</name>
    <dbReference type="NCBI Taxonomy" id="1907219"/>
    <lineage>
        <taxon>Eukaryota</taxon>
        <taxon>Fungi</taxon>
        <taxon>Fungi incertae sedis</taxon>
        <taxon>Zoopagomycota</taxon>
        <taxon>Zoopagomycotina</taxon>
        <taxon>Zoopagomycetes</taxon>
        <taxon>Zoopagales</taxon>
        <taxon>Piptocephalidaceae</taxon>
        <taxon>Piptocephalis</taxon>
    </lineage>
</organism>
<evidence type="ECO:0000313" key="2">
    <source>
        <dbReference type="EMBL" id="RKP13134.1"/>
    </source>
</evidence>
<keyword evidence="3" id="KW-1185">Reference proteome</keyword>
<feature type="compositionally biased region" description="Polar residues" evidence="1">
    <location>
        <begin position="59"/>
        <end position="73"/>
    </location>
</feature>
<dbReference type="Proteomes" id="UP000267251">
    <property type="component" value="Unassembled WGS sequence"/>
</dbReference>
<reference evidence="3" key="1">
    <citation type="journal article" date="2018" name="Nat. Microbiol.">
        <title>Leveraging single-cell genomics to expand the fungal tree of life.</title>
        <authorList>
            <person name="Ahrendt S.R."/>
            <person name="Quandt C.A."/>
            <person name="Ciobanu D."/>
            <person name="Clum A."/>
            <person name="Salamov A."/>
            <person name="Andreopoulos B."/>
            <person name="Cheng J.F."/>
            <person name="Woyke T."/>
            <person name="Pelin A."/>
            <person name="Henrissat B."/>
            <person name="Reynolds N.K."/>
            <person name="Benny G.L."/>
            <person name="Smith M.E."/>
            <person name="James T.Y."/>
            <person name="Grigoriev I.V."/>
        </authorList>
    </citation>
    <scope>NUCLEOTIDE SEQUENCE [LARGE SCALE GENOMIC DNA]</scope>
</reference>
<gene>
    <name evidence="2" type="ORF">BJ684DRAFT_20359</name>
</gene>
<evidence type="ECO:0000256" key="1">
    <source>
        <dbReference type="SAM" id="MobiDB-lite"/>
    </source>
</evidence>
<sequence length="73" mass="7391">MSKLASFAGGAVAGILGIATYYKFSSSFGTSAPTTQPHVPQSFAATVAPGQSMRADPSHLTSSTAATFSPNRP</sequence>
<name>A0A4P9Y375_9FUNG</name>
<dbReference type="AlphaFoldDB" id="A0A4P9Y375"/>
<accession>A0A4P9Y375</accession>
<feature type="region of interest" description="Disordered" evidence="1">
    <location>
        <begin position="47"/>
        <end position="73"/>
    </location>
</feature>